<dbReference type="RefSeq" id="WP_310917339.1">
    <property type="nucleotide sequence ID" value="NZ_JAMQON010000001.1"/>
</dbReference>
<dbReference type="Pfam" id="PF01345">
    <property type="entry name" value="DUF11"/>
    <property type="match status" value="1"/>
</dbReference>
<sequence length="182" mass="17824">MHRRLSALALGLLCLVVVAAPVVGQSAAVAFSATGDDARAGGTATVTFTLENTADEDVSGIVTVTELPADWTVEGRTDDGGFWNDGERKWLFQTVTAGSTVTPSLTLSVPAGASGSYDVVATADDGDTVTRATATVAVGPATGASGEATATGQSTTGASGPGLGVAGAVVTLVVAVALLGRS</sequence>
<keyword evidence="4" id="KW-1185">Reference proteome</keyword>
<keyword evidence="1" id="KW-0812">Transmembrane</keyword>
<dbReference type="EMBL" id="JAMQON010000001">
    <property type="protein sequence ID" value="MDS0257784.1"/>
    <property type="molecule type" value="Genomic_DNA"/>
</dbReference>
<keyword evidence="1" id="KW-0472">Membrane</keyword>
<dbReference type="Proteomes" id="UP001259659">
    <property type="component" value="Unassembled WGS sequence"/>
</dbReference>
<name>A0ABU2F679_9EURY</name>
<organism evidence="3 4">
    <name type="scientific">Haloarcula saliterrae</name>
    <dbReference type="NCBI Taxonomy" id="2950534"/>
    <lineage>
        <taxon>Archaea</taxon>
        <taxon>Methanobacteriati</taxon>
        <taxon>Methanobacteriota</taxon>
        <taxon>Stenosarchaea group</taxon>
        <taxon>Halobacteria</taxon>
        <taxon>Halobacteriales</taxon>
        <taxon>Haloarculaceae</taxon>
        <taxon>Haloarcula</taxon>
    </lineage>
</organism>
<protein>
    <submittedName>
        <fullName evidence="3">DUF4832 domain-containing protein</fullName>
    </submittedName>
</protein>
<accession>A0ABU2F679</accession>
<evidence type="ECO:0000256" key="1">
    <source>
        <dbReference type="SAM" id="Phobius"/>
    </source>
</evidence>
<feature type="transmembrane region" description="Helical" evidence="1">
    <location>
        <begin position="162"/>
        <end position="180"/>
    </location>
</feature>
<keyword evidence="1" id="KW-1133">Transmembrane helix</keyword>
<evidence type="ECO:0000259" key="2">
    <source>
        <dbReference type="Pfam" id="PF01345"/>
    </source>
</evidence>
<feature type="domain" description="DUF11" evidence="2">
    <location>
        <begin position="32"/>
        <end position="128"/>
    </location>
</feature>
<gene>
    <name evidence="3" type="ORF">NDI56_00015</name>
</gene>
<dbReference type="InterPro" id="IPR001434">
    <property type="entry name" value="OmcB-like_DUF11"/>
</dbReference>
<evidence type="ECO:0000313" key="4">
    <source>
        <dbReference type="Proteomes" id="UP001259659"/>
    </source>
</evidence>
<evidence type="ECO:0000313" key="3">
    <source>
        <dbReference type="EMBL" id="MDS0257784.1"/>
    </source>
</evidence>
<reference evidence="3 4" key="1">
    <citation type="submission" date="2022-06" db="EMBL/GenBank/DDBJ databases">
        <title>Haloarcula sp. a new haloarchaeum isolate from saline soil.</title>
        <authorList>
            <person name="Strakova D."/>
            <person name="Galisteo C."/>
            <person name="Sanchez-Porro C."/>
            <person name="Ventosa A."/>
        </authorList>
    </citation>
    <scope>NUCLEOTIDE SEQUENCE [LARGE SCALE GENOMIC DNA]</scope>
    <source>
        <strain evidence="3 4">S1CR25-12</strain>
    </source>
</reference>
<proteinExistence type="predicted"/>
<comment type="caution">
    <text evidence="3">The sequence shown here is derived from an EMBL/GenBank/DDBJ whole genome shotgun (WGS) entry which is preliminary data.</text>
</comment>